<name>A0A7W9MSR5_9ACTN</name>
<evidence type="ECO:0000256" key="6">
    <source>
        <dbReference type="ARBA" id="ARBA00022723"/>
    </source>
</evidence>
<evidence type="ECO:0000256" key="9">
    <source>
        <dbReference type="ARBA" id="ARBA00022989"/>
    </source>
</evidence>
<dbReference type="Gene3D" id="2.60.40.420">
    <property type="entry name" value="Cupredoxins - blue copper proteins"/>
    <property type="match status" value="1"/>
</dbReference>
<comment type="caution">
    <text evidence="19">The sequence shown here is derived from an EMBL/GenBank/DDBJ whole genome shotgun (WGS) entry which is preliminary data.</text>
</comment>
<dbReference type="SUPFAM" id="SSF49503">
    <property type="entry name" value="Cupredoxins"/>
    <property type="match status" value="1"/>
</dbReference>
<accession>A0A7W9MSR5</accession>
<evidence type="ECO:0000256" key="5">
    <source>
        <dbReference type="ARBA" id="ARBA00022692"/>
    </source>
</evidence>
<protein>
    <recommendedName>
        <fullName evidence="15">Cytochrome c oxidase subunit 2</fullName>
        <ecNumber evidence="15">7.1.1.9</ecNumber>
    </recommendedName>
</protein>
<dbReference type="InterPro" id="IPR008972">
    <property type="entry name" value="Cupredoxin"/>
</dbReference>
<evidence type="ECO:0000313" key="20">
    <source>
        <dbReference type="Proteomes" id="UP000549971"/>
    </source>
</evidence>
<evidence type="ECO:0000256" key="8">
    <source>
        <dbReference type="ARBA" id="ARBA00022982"/>
    </source>
</evidence>
<evidence type="ECO:0000256" key="3">
    <source>
        <dbReference type="ARBA" id="ARBA00022448"/>
    </source>
</evidence>
<comment type="similarity">
    <text evidence="2 14">Belongs to the cytochrome c oxidase subunit 2 family.</text>
</comment>
<dbReference type="EMBL" id="JACHMY010000001">
    <property type="protein sequence ID" value="MBB5834183.1"/>
    <property type="molecule type" value="Genomic_DNA"/>
</dbReference>
<dbReference type="Gene3D" id="1.10.287.90">
    <property type="match status" value="1"/>
</dbReference>
<dbReference type="PROSITE" id="PS50857">
    <property type="entry name" value="COX2_CUA"/>
    <property type="match status" value="1"/>
</dbReference>
<dbReference type="InterPro" id="IPR002429">
    <property type="entry name" value="CcO_II-like_C"/>
</dbReference>
<keyword evidence="7" id="KW-1278">Translocase</keyword>
<dbReference type="Pfam" id="PF00116">
    <property type="entry name" value="COX2"/>
    <property type="match status" value="1"/>
</dbReference>
<dbReference type="AlphaFoldDB" id="A0A7W9MSR5"/>
<feature type="domain" description="Cytochrome oxidase subunit II copper A binding" evidence="18">
    <location>
        <begin position="147"/>
        <end position="270"/>
    </location>
</feature>
<evidence type="ECO:0000256" key="1">
    <source>
        <dbReference type="ARBA" id="ARBA00004141"/>
    </source>
</evidence>
<comment type="catalytic activity">
    <reaction evidence="13 15">
        <text>4 Fe(II)-[cytochrome c] + O2 + 8 H(+)(in) = 4 Fe(III)-[cytochrome c] + 2 H2O + 4 H(+)(out)</text>
        <dbReference type="Rhea" id="RHEA:11436"/>
        <dbReference type="Rhea" id="RHEA-COMP:10350"/>
        <dbReference type="Rhea" id="RHEA-COMP:14399"/>
        <dbReference type="ChEBI" id="CHEBI:15377"/>
        <dbReference type="ChEBI" id="CHEBI:15378"/>
        <dbReference type="ChEBI" id="CHEBI:15379"/>
        <dbReference type="ChEBI" id="CHEBI:29033"/>
        <dbReference type="ChEBI" id="CHEBI:29034"/>
        <dbReference type="EC" id="7.1.1.9"/>
    </reaction>
</comment>
<evidence type="ECO:0000256" key="2">
    <source>
        <dbReference type="ARBA" id="ARBA00007866"/>
    </source>
</evidence>
<keyword evidence="20" id="KW-1185">Reference proteome</keyword>
<dbReference type="InterPro" id="IPR014222">
    <property type="entry name" value="Cyt_c_oxidase_su2"/>
</dbReference>
<keyword evidence="6 15" id="KW-0479">Metal-binding</keyword>
<comment type="subcellular location">
    <subcellularLocation>
        <location evidence="14">Cell membrane</location>
        <topology evidence="14">Multi-pass membrane protein</topology>
    </subcellularLocation>
    <subcellularLocation>
        <location evidence="1">Membrane</location>
        <topology evidence="1">Multi-pass membrane protein</topology>
    </subcellularLocation>
</comment>
<evidence type="ECO:0000256" key="11">
    <source>
        <dbReference type="ARBA" id="ARBA00023136"/>
    </source>
</evidence>
<feature type="transmembrane region" description="Helical" evidence="17">
    <location>
        <begin position="71"/>
        <end position="96"/>
    </location>
</feature>
<evidence type="ECO:0000256" key="16">
    <source>
        <dbReference type="SAM" id="MobiDB-lite"/>
    </source>
</evidence>
<dbReference type="NCBIfam" id="TIGR02866">
    <property type="entry name" value="CoxB"/>
    <property type="match status" value="1"/>
</dbReference>
<dbReference type="GO" id="GO:0005886">
    <property type="term" value="C:plasma membrane"/>
    <property type="evidence" value="ECO:0007669"/>
    <property type="project" value="UniProtKB-SubCell"/>
</dbReference>
<dbReference type="PRINTS" id="PR01166">
    <property type="entry name" value="CYCOXIDASEII"/>
</dbReference>
<dbReference type="PANTHER" id="PTHR22888:SF9">
    <property type="entry name" value="CYTOCHROME C OXIDASE SUBUNIT 2"/>
    <property type="match status" value="1"/>
</dbReference>
<keyword evidence="8 14" id="KW-0249">Electron transport</keyword>
<dbReference type="RefSeq" id="WP_184793981.1">
    <property type="nucleotide sequence ID" value="NZ_JACHMY010000001.1"/>
</dbReference>
<dbReference type="GO" id="GO:0004129">
    <property type="term" value="F:cytochrome-c oxidase activity"/>
    <property type="evidence" value="ECO:0007669"/>
    <property type="project" value="UniProtKB-EC"/>
</dbReference>
<dbReference type="InterPro" id="IPR011759">
    <property type="entry name" value="Cyt_c_oxidase_su2_TM_dom"/>
</dbReference>
<evidence type="ECO:0000256" key="4">
    <source>
        <dbReference type="ARBA" id="ARBA00022660"/>
    </source>
</evidence>
<comment type="cofactor">
    <cofactor evidence="15">
        <name>Cu cation</name>
        <dbReference type="ChEBI" id="CHEBI:23378"/>
    </cofactor>
    <text evidence="15">Binds a copper A center.</text>
</comment>
<dbReference type="Pfam" id="PF02790">
    <property type="entry name" value="COX2_TM"/>
    <property type="match status" value="1"/>
</dbReference>
<gene>
    <name evidence="19" type="ORF">HDA39_000917</name>
</gene>
<dbReference type="InterPro" id="IPR001505">
    <property type="entry name" value="Copper_CuA"/>
</dbReference>
<evidence type="ECO:0000256" key="12">
    <source>
        <dbReference type="ARBA" id="ARBA00024688"/>
    </source>
</evidence>
<sequence>MGSNGTSGVVARAAGQQTRAASRPAKRRLLVPAAVVVGTLVLTGCSSETNAQWKRLGLPEGASDRTEAVRSLWIGAWIAALVIGVAVWGLILFAVVRYRRRSEDAPRQTRYNLPLEVLYTLAPFAIIGVLFFYTVEHGNVITKNSGASVHQINVVGQQWQWTFNYKDTVDGQQGVWETGTLDQPAELVLPVNESVEFELTSPDVIHSFWVPAFYFKLDVIPGRTGKFELTPTKTGTFAGKCAELCGLYHSRMIFTVRVVSADEYQAHLRELAAKGQTGAATGGQDATTIPGHGEQEGEK</sequence>
<dbReference type="PANTHER" id="PTHR22888">
    <property type="entry name" value="CYTOCHROME C OXIDASE, SUBUNIT II"/>
    <property type="match status" value="1"/>
</dbReference>
<keyword evidence="11 17" id="KW-0472">Membrane</keyword>
<dbReference type="PROSITE" id="PS00078">
    <property type="entry name" value="COX2"/>
    <property type="match status" value="1"/>
</dbReference>
<evidence type="ECO:0000256" key="10">
    <source>
        <dbReference type="ARBA" id="ARBA00023008"/>
    </source>
</evidence>
<dbReference type="SUPFAM" id="SSF81464">
    <property type="entry name" value="Cytochrome c oxidase subunit II-like, transmembrane region"/>
    <property type="match status" value="1"/>
</dbReference>
<feature type="transmembrane region" description="Helical" evidence="17">
    <location>
        <begin position="117"/>
        <end position="135"/>
    </location>
</feature>
<evidence type="ECO:0000256" key="7">
    <source>
        <dbReference type="ARBA" id="ARBA00022967"/>
    </source>
</evidence>
<keyword evidence="4 14" id="KW-0679">Respiratory chain</keyword>
<dbReference type="GO" id="GO:0005507">
    <property type="term" value="F:copper ion binding"/>
    <property type="evidence" value="ECO:0007669"/>
    <property type="project" value="InterPro"/>
</dbReference>
<organism evidence="19 20">
    <name type="scientific">Kribbella italica</name>
    <dbReference type="NCBI Taxonomy" id="1540520"/>
    <lineage>
        <taxon>Bacteria</taxon>
        <taxon>Bacillati</taxon>
        <taxon>Actinomycetota</taxon>
        <taxon>Actinomycetes</taxon>
        <taxon>Propionibacteriales</taxon>
        <taxon>Kribbellaceae</taxon>
        <taxon>Kribbella</taxon>
    </lineage>
</organism>
<dbReference type="Proteomes" id="UP000549971">
    <property type="component" value="Unassembled WGS sequence"/>
</dbReference>
<keyword evidence="9 17" id="KW-1133">Transmembrane helix</keyword>
<evidence type="ECO:0000256" key="14">
    <source>
        <dbReference type="RuleBase" id="RU000456"/>
    </source>
</evidence>
<feature type="region of interest" description="Disordered" evidence="16">
    <location>
        <begin position="275"/>
        <end position="299"/>
    </location>
</feature>
<proteinExistence type="inferred from homology"/>
<dbReference type="CDD" id="cd13919">
    <property type="entry name" value="CuRO_HCO_II_like_5"/>
    <property type="match status" value="1"/>
</dbReference>
<keyword evidence="5 14" id="KW-0812">Transmembrane</keyword>
<dbReference type="GO" id="GO:0016491">
    <property type="term" value="F:oxidoreductase activity"/>
    <property type="evidence" value="ECO:0007669"/>
    <property type="project" value="InterPro"/>
</dbReference>
<evidence type="ECO:0000256" key="15">
    <source>
        <dbReference type="RuleBase" id="RU004024"/>
    </source>
</evidence>
<feature type="transmembrane region" description="Helical" evidence="17">
    <location>
        <begin position="29"/>
        <end position="51"/>
    </location>
</feature>
<dbReference type="EC" id="7.1.1.9" evidence="15"/>
<evidence type="ECO:0000259" key="18">
    <source>
        <dbReference type="PROSITE" id="PS50857"/>
    </source>
</evidence>
<keyword evidence="3 14" id="KW-0813">Transport</keyword>
<evidence type="ECO:0000313" key="19">
    <source>
        <dbReference type="EMBL" id="MBB5834183.1"/>
    </source>
</evidence>
<evidence type="ECO:0000256" key="13">
    <source>
        <dbReference type="ARBA" id="ARBA00047816"/>
    </source>
</evidence>
<comment type="function">
    <text evidence="12 15">Subunits I and II form the functional core of the enzyme complex. Electrons originating in cytochrome c are transferred via heme a and Cu(A) to the binuclear center formed by heme a3 and Cu(B).</text>
</comment>
<dbReference type="InterPro" id="IPR036257">
    <property type="entry name" value="Cyt_c_oxidase_su2_TM_sf"/>
</dbReference>
<reference evidence="19 20" key="1">
    <citation type="submission" date="2020-08" db="EMBL/GenBank/DDBJ databases">
        <title>Sequencing the genomes of 1000 actinobacteria strains.</title>
        <authorList>
            <person name="Klenk H.-P."/>
        </authorList>
    </citation>
    <scope>NUCLEOTIDE SEQUENCE [LARGE SCALE GENOMIC DNA]</scope>
    <source>
        <strain evidence="19 20">DSM 28967</strain>
    </source>
</reference>
<evidence type="ECO:0000256" key="17">
    <source>
        <dbReference type="SAM" id="Phobius"/>
    </source>
</evidence>
<dbReference type="GO" id="GO:0042773">
    <property type="term" value="P:ATP synthesis coupled electron transport"/>
    <property type="evidence" value="ECO:0007669"/>
    <property type="project" value="TreeGrafter"/>
</dbReference>
<dbReference type="InterPro" id="IPR045187">
    <property type="entry name" value="CcO_II"/>
</dbReference>
<feature type="compositionally biased region" description="Low complexity" evidence="16">
    <location>
        <begin position="275"/>
        <end position="288"/>
    </location>
</feature>
<keyword evidence="10 15" id="KW-0186">Copper</keyword>